<gene>
    <name evidence="1" type="ORF">HPP92_022735</name>
</gene>
<reference evidence="1 2" key="1">
    <citation type="journal article" date="2020" name="Nat. Food">
        <title>A phased Vanilla planifolia genome enables genetic improvement of flavour and production.</title>
        <authorList>
            <person name="Hasing T."/>
            <person name="Tang H."/>
            <person name="Brym M."/>
            <person name="Khazi F."/>
            <person name="Huang T."/>
            <person name="Chambers A.H."/>
        </authorList>
    </citation>
    <scope>NUCLEOTIDE SEQUENCE [LARGE SCALE GENOMIC DNA]</scope>
    <source>
        <tissue evidence="1">Leaf</tissue>
    </source>
</reference>
<name>A0A835UFD3_VANPL</name>
<accession>A0A835UFD3</accession>
<comment type="caution">
    <text evidence="1">The sequence shown here is derived from an EMBL/GenBank/DDBJ whole genome shotgun (WGS) entry which is preliminary data.</text>
</comment>
<evidence type="ECO:0000313" key="2">
    <source>
        <dbReference type="Proteomes" id="UP000639772"/>
    </source>
</evidence>
<proteinExistence type="predicted"/>
<protein>
    <submittedName>
        <fullName evidence="1">Uncharacterized protein</fullName>
    </submittedName>
</protein>
<dbReference type="AlphaFoldDB" id="A0A835UFD3"/>
<evidence type="ECO:0000313" key="1">
    <source>
        <dbReference type="EMBL" id="KAG0459607.1"/>
    </source>
</evidence>
<dbReference type="Proteomes" id="UP000639772">
    <property type="component" value="Chromosome 12"/>
</dbReference>
<sequence length="91" mass="10593">MKHRLGCCDSRCRRQNVQDSICLARLKRRKVKESDVSQVEVILDPPSWDRVIRRLWGVGLVVTQTRIKSESLFFTLGLEGVEMFRSGSWRS</sequence>
<dbReference type="EMBL" id="JADCNM010000012">
    <property type="protein sequence ID" value="KAG0459607.1"/>
    <property type="molecule type" value="Genomic_DNA"/>
</dbReference>
<organism evidence="1 2">
    <name type="scientific">Vanilla planifolia</name>
    <name type="common">Vanilla</name>
    <dbReference type="NCBI Taxonomy" id="51239"/>
    <lineage>
        <taxon>Eukaryota</taxon>
        <taxon>Viridiplantae</taxon>
        <taxon>Streptophyta</taxon>
        <taxon>Embryophyta</taxon>
        <taxon>Tracheophyta</taxon>
        <taxon>Spermatophyta</taxon>
        <taxon>Magnoliopsida</taxon>
        <taxon>Liliopsida</taxon>
        <taxon>Asparagales</taxon>
        <taxon>Orchidaceae</taxon>
        <taxon>Vanilloideae</taxon>
        <taxon>Vanilleae</taxon>
        <taxon>Vanilla</taxon>
    </lineage>
</organism>